<comment type="caution">
    <text evidence="7">The sequence shown here is derived from an EMBL/GenBank/DDBJ whole genome shotgun (WGS) entry which is preliminary data.</text>
</comment>
<evidence type="ECO:0000256" key="2">
    <source>
        <dbReference type="ARBA" id="ARBA00022603"/>
    </source>
</evidence>
<reference evidence="7 8" key="1">
    <citation type="submission" date="2018-12" db="EMBL/GenBank/DDBJ databases">
        <title>Dyella dinghuensis sp. nov. DHOA06 and Dyella choica sp. nov. 4M-K27, isolated from forest soil.</title>
        <authorList>
            <person name="Qiu L.-H."/>
            <person name="Gao Z.-H."/>
        </authorList>
    </citation>
    <scope>NUCLEOTIDE SEQUENCE [LARGE SCALE GENOMIC DNA]</scope>
    <source>
        <strain evidence="7 8">DHOA06</strain>
    </source>
</reference>
<dbReference type="GO" id="GO:0008610">
    <property type="term" value="P:lipid biosynthetic process"/>
    <property type="evidence" value="ECO:0007669"/>
    <property type="project" value="InterPro"/>
</dbReference>
<dbReference type="Proteomes" id="UP000267077">
    <property type="component" value="Unassembled WGS sequence"/>
</dbReference>
<evidence type="ECO:0000256" key="1">
    <source>
        <dbReference type="ARBA" id="ARBA00010815"/>
    </source>
</evidence>
<evidence type="ECO:0000256" key="3">
    <source>
        <dbReference type="ARBA" id="ARBA00022679"/>
    </source>
</evidence>
<dbReference type="GO" id="GO:0008168">
    <property type="term" value="F:methyltransferase activity"/>
    <property type="evidence" value="ECO:0007669"/>
    <property type="project" value="UniProtKB-KW"/>
</dbReference>
<sequence length="432" mass="48811">MNELVSQATPRTTRRDASAFDRFLRNRLIERLRGLRHGQLIVHDRWGSVELGDASSDDASLIVNVTVRDPAFYRAVAMQGSVGAGDAYGDGDWHCDNLVGLVQLLVRNRDLLDGMESGAARIGGAILKLWHALRRNTREGSRRNIAEHYDLGNDFFSTFLSSDMMYSSALWSDDSDTLERASTRKLDVICQKLDLRPGLRVVEIGTGWGGFAIHAAKYYGCHVTTTTISREQYTLAKRRVDEQGLGDSITLLVQDYRDLEGQYDRLVSIEMVEAIGAEYLPAYFSKLTQLLKPDGTALVQAITIEDHRYTQALRSVDFIKRHVFPGSFIPSINAMLSAKSEVSDMALVHLEDFGQSYARTLHAWRQRFMGALPQVRAQHFDERFIRLWEFYLAYCEGGFLERSIGVSHLLFARPKAQPRATRWTDATEATHL</sequence>
<comment type="similarity">
    <text evidence="1">Belongs to the CFA/CMAS family.</text>
</comment>
<gene>
    <name evidence="7" type="ORF">EKH79_10180</name>
</gene>
<accession>A0A3S0PCL5</accession>
<dbReference type="InterPro" id="IPR029063">
    <property type="entry name" value="SAM-dependent_MTases_sf"/>
</dbReference>
<keyword evidence="5" id="KW-0443">Lipid metabolism</keyword>
<dbReference type="InterPro" id="IPR003333">
    <property type="entry name" value="CMAS"/>
</dbReference>
<dbReference type="OrthoDB" id="9782855at2"/>
<organism evidence="7 8">
    <name type="scientific">Dyella dinghuensis</name>
    <dbReference type="NCBI Taxonomy" id="1920169"/>
    <lineage>
        <taxon>Bacteria</taxon>
        <taxon>Pseudomonadati</taxon>
        <taxon>Pseudomonadota</taxon>
        <taxon>Gammaproteobacteria</taxon>
        <taxon>Lysobacterales</taxon>
        <taxon>Rhodanobacteraceae</taxon>
        <taxon>Dyella</taxon>
    </lineage>
</organism>
<proteinExistence type="inferred from homology"/>
<keyword evidence="3 7" id="KW-0808">Transferase</keyword>
<evidence type="ECO:0000256" key="5">
    <source>
        <dbReference type="ARBA" id="ARBA00023098"/>
    </source>
</evidence>
<dbReference type="GO" id="GO:0032259">
    <property type="term" value="P:methylation"/>
    <property type="evidence" value="ECO:0007669"/>
    <property type="project" value="UniProtKB-KW"/>
</dbReference>
<dbReference type="CDD" id="cd02440">
    <property type="entry name" value="AdoMet_MTases"/>
    <property type="match status" value="1"/>
</dbReference>
<evidence type="ECO:0000256" key="4">
    <source>
        <dbReference type="ARBA" id="ARBA00022691"/>
    </source>
</evidence>
<dbReference type="AlphaFoldDB" id="A0A3S0PCL5"/>
<keyword evidence="4" id="KW-0949">S-adenosyl-L-methionine</keyword>
<dbReference type="Pfam" id="PF02353">
    <property type="entry name" value="CMAS"/>
    <property type="match status" value="1"/>
</dbReference>
<evidence type="ECO:0000313" key="7">
    <source>
        <dbReference type="EMBL" id="RUL64392.1"/>
    </source>
</evidence>
<dbReference type="PANTHER" id="PTHR43667:SF2">
    <property type="entry name" value="FATTY ACID C-METHYL TRANSFERASE"/>
    <property type="match status" value="1"/>
</dbReference>
<evidence type="ECO:0000313" key="8">
    <source>
        <dbReference type="Proteomes" id="UP000267077"/>
    </source>
</evidence>
<dbReference type="RefSeq" id="WP_126673672.1">
    <property type="nucleotide sequence ID" value="NZ_RYZR01000005.1"/>
</dbReference>
<dbReference type="PANTHER" id="PTHR43667">
    <property type="entry name" value="CYCLOPROPANE-FATTY-ACYL-PHOSPHOLIPID SYNTHASE"/>
    <property type="match status" value="1"/>
</dbReference>
<evidence type="ECO:0000256" key="6">
    <source>
        <dbReference type="PIRSR" id="PIRSR003085-1"/>
    </source>
</evidence>
<dbReference type="SUPFAM" id="SSF53335">
    <property type="entry name" value="S-adenosyl-L-methionine-dependent methyltransferases"/>
    <property type="match status" value="1"/>
</dbReference>
<keyword evidence="8" id="KW-1185">Reference proteome</keyword>
<dbReference type="EMBL" id="RYZR01000005">
    <property type="protein sequence ID" value="RUL64392.1"/>
    <property type="molecule type" value="Genomic_DNA"/>
</dbReference>
<feature type="active site" evidence="6">
    <location>
        <position position="395"/>
    </location>
</feature>
<protein>
    <submittedName>
        <fullName evidence="7">Class I SAM-dependent methyltransferase</fullName>
    </submittedName>
</protein>
<dbReference type="PIRSF" id="PIRSF003085">
    <property type="entry name" value="CMAS"/>
    <property type="match status" value="1"/>
</dbReference>
<name>A0A3S0PCL5_9GAMM</name>
<dbReference type="Gene3D" id="3.40.50.150">
    <property type="entry name" value="Vaccinia Virus protein VP39"/>
    <property type="match status" value="1"/>
</dbReference>
<dbReference type="InterPro" id="IPR050723">
    <property type="entry name" value="CFA/CMAS"/>
</dbReference>
<keyword evidence="2 7" id="KW-0489">Methyltransferase</keyword>